<dbReference type="Gene3D" id="3.40.50.1980">
    <property type="entry name" value="Nitrogenase molybdenum iron protein domain"/>
    <property type="match status" value="2"/>
</dbReference>
<organism evidence="3 4">
    <name type="scientific">Veillonella criceti</name>
    <dbReference type="NCBI Taxonomy" id="103891"/>
    <lineage>
        <taxon>Bacteria</taxon>
        <taxon>Bacillati</taxon>
        <taxon>Bacillota</taxon>
        <taxon>Negativicutes</taxon>
        <taxon>Veillonellales</taxon>
        <taxon>Veillonellaceae</taxon>
        <taxon>Veillonella</taxon>
    </lineage>
</organism>
<dbReference type="PANTHER" id="PTHR30535">
    <property type="entry name" value="VITAMIN B12-BINDING PROTEIN"/>
    <property type="match status" value="1"/>
</dbReference>
<dbReference type="EMBL" id="UHIO01000001">
    <property type="protein sequence ID" value="SUP41565.1"/>
    <property type="molecule type" value="Genomic_DNA"/>
</dbReference>
<dbReference type="OrthoDB" id="1632098at2"/>
<dbReference type="SUPFAM" id="SSF53807">
    <property type="entry name" value="Helical backbone' metal receptor"/>
    <property type="match status" value="1"/>
</dbReference>
<evidence type="ECO:0000256" key="1">
    <source>
        <dbReference type="ARBA" id="ARBA00008814"/>
    </source>
</evidence>
<dbReference type="InterPro" id="IPR002491">
    <property type="entry name" value="ABC_transptr_periplasmic_BD"/>
</dbReference>
<dbReference type="PROSITE" id="PS50983">
    <property type="entry name" value="FE_B12_PBP"/>
    <property type="match status" value="1"/>
</dbReference>
<accession>A0A380NI01</accession>
<evidence type="ECO:0000313" key="4">
    <source>
        <dbReference type="Proteomes" id="UP000255367"/>
    </source>
</evidence>
<dbReference type="RefSeq" id="WP_115309842.1">
    <property type="nucleotide sequence ID" value="NZ_UHIO01000001.1"/>
</dbReference>
<evidence type="ECO:0000313" key="3">
    <source>
        <dbReference type="EMBL" id="SUP41565.1"/>
    </source>
</evidence>
<feature type="domain" description="Fe/B12 periplasmic-binding" evidence="2">
    <location>
        <begin position="54"/>
        <end position="309"/>
    </location>
</feature>
<sequence length="309" mass="34414">MTTYNRFCALLLGVLVLFSIVGCKSFDETKLVEGMHLVRDSTGVMVAIPDRPSRIIPVGVSTEDLVISLIGHERVLAIGNLPNNFPEASQQIKYRIKLNAESIMALQPDLLIVPDWSDSEMITMLRALKIPVYVYKAPHTVSEIKVTIQELASILHEQAKGAAMVADMEQRLTKVQSFTKGVSEKKVVAFYSILGLTGGLGSTFDTICQIINASNAAAMLGLDVSESGKREDLLRINPDIIIVPSNVYSFDQYKEIEVENIYRDPALQTIKAVQNKRVYVIDARWIMSYSQFMVNAVEMMAIDVYGYKK</sequence>
<dbReference type="PANTHER" id="PTHR30535:SF34">
    <property type="entry name" value="MOLYBDATE-BINDING PROTEIN MOLA"/>
    <property type="match status" value="1"/>
</dbReference>
<comment type="similarity">
    <text evidence="1">Belongs to the bacterial solute-binding protein 8 family.</text>
</comment>
<evidence type="ECO:0000259" key="2">
    <source>
        <dbReference type="PROSITE" id="PS50983"/>
    </source>
</evidence>
<proteinExistence type="inferred from homology"/>
<dbReference type="InterPro" id="IPR050902">
    <property type="entry name" value="ABC_Transporter_SBP"/>
</dbReference>
<dbReference type="Proteomes" id="UP000255367">
    <property type="component" value="Unassembled WGS sequence"/>
</dbReference>
<dbReference type="PROSITE" id="PS51257">
    <property type="entry name" value="PROKAR_LIPOPROTEIN"/>
    <property type="match status" value="1"/>
</dbReference>
<name>A0A380NI01_9FIRM</name>
<dbReference type="GO" id="GO:0071281">
    <property type="term" value="P:cellular response to iron ion"/>
    <property type="evidence" value="ECO:0007669"/>
    <property type="project" value="TreeGrafter"/>
</dbReference>
<protein>
    <submittedName>
        <fullName evidence="3">Hemin-binding periplasmic protein hmuT</fullName>
    </submittedName>
</protein>
<reference evidence="3 4" key="1">
    <citation type="submission" date="2018-06" db="EMBL/GenBank/DDBJ databases">
        <authorList>
            <consortium name="Pathogen Informatics"/>
            <person name="Doyle S."/>
        </authorList>
    </citation>
    <scope>NUCLEOTIDE SEQUENCE [LARGE SCALE GENOMIC DNA]</scope>
    <source>
        <strain evidence="3 4">NCTC12020</strain>
    </source>
</reference>
<dbReference type="AlphaFoldDB" id="A0A380NI01"/>
<dbReference type="Pfam" id="PF01497">
    <property type="entry name" value="Peripla_BP_2"/>
    <property type="match status" value="1"/>
</dbReference>
<keyword evidence="4" id="KW-1185">Reference proteome</keyword>
<gene>
    <name evidence="3" type="primary">hmuT</name>
    <name evidence="3" type="ORF">NCTC12020_00606</name>
</gene>